<evidence type="ECO:0000256" key="2">
    <source>
        <dbReference type="SAM" id="Phobius"/>
    </source>
</evidence>
<feature type="transmembrane region" description="Helical" evidence="2">
    <location>
        <begin position="12"/>
        <end position="30"/>
    </location>
</feature>
<feature type="compositionally biased region" description="Polar residues" evidence="1">
    <location>
        <begin position="42"/>
        <end position="63"/>
    </location>
</feature>
<evidence type="ECO:0000313" key="4">
    <source>
        <dbReference type="Proteomes" id="UP000263336"/>
    </source>
</evidence>
<evidence type="ECO:0000256" key="1">
    <source>
        <dbReference type="SAM" id="MobiDB-lite"/>
    </source>
</evidence>
<evidence type="ECO:0000313" key="3">
    <source>
        <dbReference type="EMBL" id="HCC42374.1"/>
    </source>
</evidence>
<accession>A0A3D0ZSI6</accession>
<protein>
    <recommendedName>
        <fullName evidence="5">EfeO-type cupredoxin-like domain-containing protein</fullName>
    </recommendedName>
</protein>
<keyword evidence="2" id="KW-1133">Transmembrane helix</keyword>
<organism evidence="3 4">
    <name type="scientific">candidate division WWE3 bacterium</name>
    <dbReference type="NCBI Taxonomy" id="2053526"/>
    <lineage>
        <taxon>Bacteria</taxon>
        <taxon>Katanobacteria</taxon>
    </lineage>
</organism>
<dbReference type="EMBL" id="DOZN01000018">
    <property type="protein sequence ID" value="HCC42374.1"/>
    <property type="molecule type" value="Genomic_DNA"/>
</dbReference>
<reference evidence="3 4" key="1">
    <citation type="journal article" date="2018" name="Nat. Biotechnol.">
        <title>A standardized bacterial taxonomy based on genome phylogeny substantially revises the tree of life.</title>
        <authorList>
            <person name="Parks D.H."/>
            <person name="Chuvochina M."/>
            <person name="Waite D.W."/>
            <person name="Rinke C."/>
            <person name="Skarshewski A."/>
            <person name="Chaumeil P.A."/>
            <person name="Hugenholtz P."/>
        </authorList>
    </citation>
    <scope>NUCLEOTIDE SEQUENCE [LARGE SCALE GENOMIC DNA]</scope>
    <source>
        <strain evidence="3">UBA11701</strain>
    </source>
</reference>
<dbReference type="AlphaFoldDB" id="A0A3D0ZSI6"/>
<keyword evidence="2" id="KW-0472">Membrane</keyword>
<keyword evidence="2" id="KW-0812">Transmembrane</keyword>
<feature type="region of interest" description="Disordered" evidence="1">
    <location>
        <begin position="37"/>
        <end position="91"/>
    </location>
</feature>
<gene>
    <name evidence="3" type="ORF">DEP93_02790</name>
</gene>
<proteinExistence type="predicted"/>
<dbReference type="Proteomes" id="UP000263336">
    <property type="component" value="Unassembled WGS sequence"/>
</dbReference>
<sequence>MKEFILRNKQIFITGAVIAGIFLLIILTSSTRKVKGPVLAPSETNTGKETVSNQRANTGSNYTPKGLWNAPSPSDEPIDENAPETPVEEAPVDKPTEILEITFDEKGFSPPSTNGLKYQTVRWTNKTDKSIYLQQMKDFFEEFKKPVEIASGGTLEFELTRTGMWGYKETESGKMGSIFILTKKPGN</sequence>
<comment type="caution">
    <text evidence="3">The sequence shown here is derived from an EMBL/GenBank/DDBJ whole genome shotgun (WGS) entry which is preliminary data.</text>
</comment>
<name>A0A3D0ZSI6_UNCKA</name>
<evidence type="ECO:0008006" key="5">
    <source>
        <dbReference type="Google" id="ProtNLM"/>
    </source>
</evidence>